<keyword evidence="3" id="KW-0812">Transmembrane</keyword>
<evidence type="ECO:0000256" key="2">
    <source>
        <dbReference type="ARBA" id="ARBA00034247"/>
    </source>
</evidence>
<evidence type="ECO:0000256" key="1">
    <source>
        <dbReference type="ARBA" id="ARBA00012528"/>
    </source>
</evidence>
<gene>
    <name evidence="5" type="ORF">SAMN02982919_00029</name>
</gene>
<feature type="transmembrane region" description="Helical" evidence="3">
    <location>
        <begin position="275"/>
        <end position="297"/>
    </location>
</feature>
<evidence type="ECO:0000313" key="6">
    <source>
        <dbReference type="Proteomes" id="UP000199766"/>
    </source>
</evidence>
<feature type="domain" description="GGDEF" evidence="4">
    <location>
        <begin position="342"/>
        <end position="469"/>
    </location>
</feature>
<evidence type="ECO:0000256" key="3">
    <source>
        <dbReference type="SAM" id="Phobius"/>
    </source>
</evidence>
<dbReference type="GO" id="GO:0052621">
    <property type="term" value="F:diguanylate cyclase activity"/>
    <property type="evidence" value="ECO:0007669"/>
    <property type="project" value="UniProtKB-EC"/>
</dbReference>
<dbReference type="CDD" id="cd01949">
    <property type="entry name" value="GGDEF"/>
    <property type="match status" value="1"/>
</dbReference>
<keyword evidence="3" id="KW-0472">Membrane</keyword>
<dbReference type="AlphaFoldDB" id="A0A1H9DGB7"/>
<dbReference type="EMBL" id="FOGD01000001">
    <property type="protein sequence ID" value="SEQ12524.1"/>
    <property type="molecule type" value="Genomic_DNA"/>
</dbReference>
<dbReference type="NCBIfam" id="TIGR00254">
    <property type="entry name" value="GGDEF"/>
    <property type="match status" value="1"/>
</dbReference>
<dbReference type="SMART" id="SM00062">
    <property type="entry name" value="PBPb"/>
    <property type="match status" value="1"/>
</dbReference>
<dbReference type="Proteomes" id="UP000199766">
    <property type="component" value="Unassembled WGS sequence"/>
</dbReference>
<keyword evidence="6" id="KW-1185">Reference proteome</keyword>
<proteinExistence type="predicted"/>
<dbReference type="PANTHER" id="PTHR45138:SF9">
    <property type="entry name" value="DIGUANYLATE CYCLASE DGCM-RELATED"/>
    <property type="match status" value="1"/>
</dbReference>
<dbReference type="SMART" id="SM00267">
    <property type="entry name" value="GGDEF"/>
    <property type="match status" value="1"/>
</dbReference>
<sequence length="469" mass="53199">MKSIIVFLWFFVVFFIESTLTTPVYGNNPALSTIDFTPEERSYIEKTSSIKMCIDPDWTPFEIINNKGEHEGIAADLIQLVAQRVGLKIELYPVKTWEESLSASKSKQCQIMSFLNQTPARDQWLIFTDPVFFDPNIIITREEHSFIGDLKGLKNESVALPRGTMVEERIRRDYPNLKVILTKSESEAIALVSEKKASLTIRSLIIAAYSIKKEGLFNLKISGQIPEYTNQLRIGILKEETILRNILDKGVKTITPQEREAISNKNVSINIQQGINYSLALKALMGGSLLLGLVFYWNRKLSTLNKKLELLSITDRLTGLFNRIKIDSTFQEQIAHSQRSRKFFSVILLDIDHFKSVNDTYGHQTGDIVLTEVAHILQNNTRKTDIVGRWGGEEFIIICPNTNSKQAISLAESLRRLLQAHEFPITKSQTASFGVATYQKEDQSKDIVGRADTALYLAKNKGRNCVEFQ</sequence>
<dbReference type="Pfam" id="PF00990">
    <property type="entry name" value="GGDEF"/>
    <property type="match status" value="1"/>
</dbReference>
<dbReference type="RefSeq" id="WP_091450944.1">
    <property type="nucleotide sequence ID" value="NZ_FOGD01000001.1"/>
</dbReference>
<dbReference type="OrthoDB" id="9813903at2"/>
<keyword evidence="3" id="KW-1133">Transmembrane helix</keyword>
<dbReference type="InterPro" id="IPR029787">
    <property type="entry name" value="Nucleotide_cyclase"/>
</dbReference>
<organism evidence="5 6">
    <name type="scientific">Giesbergeria anulus</name>
    <dbReference type="NCBI Taxonomy" id="180197"/>
    <lineage>
        <taxon>Bacteria</taxon>
        <taxon>Pseudomonadati</taxon>
        <taxon>Pseudomonadota</taxon>
        <taxon>Betaproteobacteria</taxon>
        <taxon>Burkholderiales</taxon>
        <taxon>Comamonadaceae</taxon>
        <taxon>Giesbergeria</taxon>
    </lineage>
</organism>
<dbReference type="Gene3D" id="3.30.70.270">
    <property type="match status" value="1"/>
</dbReference>
<dbReference type="EC" id="2.7.7.65" evidence="1"/>
<dbReference type="SUPFAM" id="SSF53850">
    <property type="entry name" value="Periplasmic binding protein-like II"/>
    <property type="match status" value="1"/>
</dbReference>
<accession>A0A1H9DGB7</accession>
<dbReference type="PANTHER" id="PTHR45138">
    <property type="entry name" value="REGULATORY COMPONENTS OF SENSORY TRANSDUCTION SYSTEM"/>
    <property type="match status" value="1"/>
</dbReference>
<evidence type="ECO:0000313" key="5">
    <source>
        <dbReference type="EMBL" id="SEQ12524.1"/>
    </source>
</evidence>
<dbReference type="CDD" id="cd13708">
    <property type="entry name" value="PBP2_BvgS_like_1"/>
    <property type="match status" value="1"/>
</dbReference>
<dbReference type="Pfam" id="PF00497">
    <property type="entry name" value="SBP_bac_3"/>
    <property type="match status" value="1"/>
</dbReference>
<dbReference type="InterPro" id="IPR000160">
    <property type="entry name" value="GGDEF_dom"/>
</dbReference>
<reference evidence="5 6" key="1">
    <citation type="submission" date="2016-10" db="EMBL/GenBank/DDBJ databases">
        <authorList>
            <person name="de Groot N.N."/>
        </authorList>
    </citation>
    <scope>NUCLEOTIDE SEQUENCE [LARGE SCALE GENOMIC DNA]</scope>
    <source>
        <strain evidence="5 6">ATCC 35958</strain>
    </source>
</reference>
<dbReference type="Gene3D" id="3.40.190.10">
    <property type="entry name" value="Periplasmic binding protein-like II"/>
    <property type="match status" value="2"/>
</dbReference>
<name>A0A1H9DGB7_9BURK</name>
<dbReference type="InterPro" id="IPR001638">
    <property type="entry name" value="Solute-binding_3/MltF_N"/>
</dbReference>
<dbReference type="STRING" id="180197.SAMN02982919_00029"/>
<comment type="catalytic activity">
    <reaction evidence="2">
        <text>2 GTP = 3',3'-c-di-GMP + 2 diphosphate</text>
        <dbReference type="Rhea" id="RHEA:24898"/>
        <dbReference type="ChEBI" id="CHEBI:33019"/>
        <dbReference type="ChEBI" id="CHEBI:37565"/>
        <dbReference type="ChEBI" id="CHEBI:58805"/>
        <dbReference type="EC" id="2.7.7.65"/>
    </reaction>
</comment>
<evidence type="ECO:0000259" key="4">
    <source>
        <dbReference type="PROSITE" id="PS50887"/>
    </source>
</evidence>
<dbReference type="SUPFAM" id="SSF55073">
    <property type="entry name" value="Nucleotide cyclase"/>
    <property type="match status" value="1"/>
</dbReference>
<protein>
    <recommendedName>
        <fullName evidence="1">diguanylate cyclase</fullName>
        <ecNumber evidence="1">2.7.7.65</ecNumber>
    </recommendedName>
</protein>
<dbReference type="InterPro" id="IPR043128">
    <property type="entry name" value="Rev_trsase/Diguanyl_cyclase"/>
</dbReference>
<dbReference type="InterPro" id="IPR050469">
    <property type="entry name" value="Diguanylate_Cyclase"/>
</dbReference>
<dbReference type="PROSITE" id="PS50887">
    <property type="entry name" value="GGDEF"/>
    <property type="match status" value="1"/>
</dbReference>
<dbReference type="FunFam" id="3.30.70.270:FF:000001">
    <property type="entry name" value="Diguanylate cyclase domain protein"/>
    <property type="match status" value="1"/>
</dbReference>